<dbReference type="Proteomes" id="UP000728185">
    <property type="component" value="Unassembled WGS sequence"/>
</dbReference>
<proteinExistence type="predicted"/>
<comment type="caution">
    <text evidence="1">The sequence shown here is derived from an EMBL/GenBank/DDBJ whole genome shotgun (WGS) entry which is preliminary data.</text>
</comment>
<reference evidence="1" key="1">
    <citation type="submission" date="2019-05" db="EMBL/GenBank/DDBJ databases">
        <title>Annotation for the trematode Fasciolopsis buski.</title>
        <authorList>
            <person name="Choi Y.-J."/>
        </authorList>
    </citation>
    <scope>NUCLEOTIDE SEQUENCE</scope>
    <source>
        <strain evidence="1">HT</strain>
        <tissue evidence="1">Whole worm</tissue>
    </source>
</reference>
<gene>
    <name evidence="1" type="ORF">FBUS_05530</name>
</gene>
<sequence>YVLCPTEQTETVISFGDDVVETRNVYKVCLQEALRGSNLITEGATGENAPDWRKCIGDGKCKRMLYDCLALELNQPRFAKNAYAQTMLRSINRLNSGSDSQTTKRS</sequence>
<keyword evidence="2" id="KW-1185">Reference proteome</keyword>
<protein>
    <submittedName>
        <fullName evidence="1">Uncharacterized protein</fullName>
    </submittedName>
</protein>
<dbReference type="AlphaFoldDB" id="A0A8E0S1E2"/>
<dbReference type="EMBL" id="LUCM01001605">
    <property type="protein sequence ID" value="KAA0198622.1"/>
    <property type="molecule type" value="Genomic_DNA"/>
</dbReference>
<evidence type="ECO:0000313" key="2">
    <source>
        <dbReference type="Proteomes" id="UP000728185"/>
    </source>
</evidence>
<dbReference type="OrthoDB" id="10371520at2759"/>
<organism evidence="1 2">
    <name type="scientific">Fasciolopsis buskii</name>
    <dbReference type="NCBI Taxonomy" id="27845"/>
    <lineage>
        <taxon>Eukaryota</taxon>
        <taxon>Metazoa</taxon>
        <taxon>Spiralia</taxon>
        <taxon>Lophotrochozoa</taxon>
        <taxon>Platyhelminthes</taxon>
        <taxon>Trematoda</taxon>
        <taxon>Digenea</taxon>
        <taxon>Plagiorchiida</taxon>
        <taxon>Echinostomata</taxon>
        <taxon>Echinostomatoidea</taxon>
        <taxon>Fasciolidae</taxon>
        <taxon>Fasciolopsis</taxon>
    </lineage>
</organism>
<accession>A0A8E0S1E2</accession>
<evidence type="ECO:0000313" key="1">
    <source>
        <dbReference type="EMBL" id="KAA0198622.1"/>
    </source>
</evidence>
<feature type="non-terminal residue" evidence="1">
    <location>
        <position position="106"/>
    </location>
</feature>
<name>A0A8E0S1E2_9TREM</name>